<organism evidence="1 2">
    <name type="scientific">Arcicella gelida</name>
    <dbReference type="NCBI Taxonomy" id="2984195"/>
    <lineage>
        <taxon>Bacteria</taxon>
        <taxon>Pseudomonadati</taxon>
        <taxon>Bacteroidota</taxon>
        <taxon>Cytophagia</taxon>
        <taxon>Cytophagales</taxon>
        <taxon>Flectobacillaceae</taxon>
        <taxon>Arcicella</taxon>
    </lineage>
</organism>
<sequence>MGITINEKQALKTKKAGKTYSCKIFKSNDNSIKETIEADRYPKLSSRLAVHHAFMVWLSATTKP</sequence>
<proteinExistence type="predicted"/>
<reference evidence="1 2" key="1">
    <citation type="submission" date="2023-12" db="EMBL/GenBank/DDBJ databases">
        <title>Novel species of the genus Arcicella isolated from rivers.</title>
        <authorList>
            <person name="Lu H."/>
        </authorList>
    </citation>
    <scope>NUCLEOTIDE SEQUENCE [LARGE SCALE GENOMIC DNA]</scope>
    <source>
        <strain evidence="1 2">DC2W</strain>
    </source>
</reference>
<name>A0ABU5S2M8_9BACT</name>
<accession>A0ABU5S2M8</accession>
<dbReference type="RefSeq" id="WP_323327516.1">
    <property type="nucleotide sequence ID" value="NZ_JAYGIL010000007.1"/>
</dbReference>
<evidence type="ECO:0000313" key="1">
    <source>
        <dbReference type="EMBL" id="MEA5402706.1"/>
    </source>
</evidence>
<gene>
    <name evidence="1" type="ORF">VB776_07265</name>
</gene>
<dbReference type="EMBL" id="JAYGIL010000007">
    <property type="protein sequence ID" value="MEA5402706.1"/>
    <property type="molecule type" value="Genomic_DNA"/>
</dbReference>
<dbReference type="Proteomes" id="UP001303899">
    <property type="component" value="Unassembled WGS sequence"/>
</dbReference>
<evidence type="ECO:0000313" key="2">
    <source>
        <dbReference type="Proteomes" id="UP001303899"/>
    </source>
</evidence>
<protein>
    <submittedName>
        <fullName evidence="1">Uncharacterized protein</fullName>
    </submittedName>
</protein>
<comment type="caution">
    <text evidence="1">The sequence shown here is derived from an EMBL/GenBank/DDBJ whole genome shotgun (WGS) entry which is preliminary data.</text>
</comment>
<keyword evidence="2" id="KW-1185">Reference proteome</keyword>